<dbReference type="InterPro" id="IPR002734">
    <property type="entry name" value="RibDG_C"/>
</dbReference>
<dbReference type="AlphaFoldDB" id="A0A1M7NL66"/>
<dbReference type="GO" id="GO:0008703">
    <property type="term" value="F:5-amino-6-(5-phosphoribosylamino)uracil reductase activity"/>
    <property type="evidence" value="ECO:0007669"/>
    <property type="project" value="InterPro"/>
</dbReference>
<dbReference type="Pfam" id="PF01872">
    <property type="entry name" value="RibD_C"/>
    <property type="match status" value="1"/>
</dbReference>
<dbReference type="STRING" id="1120996.SAMN02746066_04590"/>
<dbReference type="PANTHER" id="PTHR38011">
    <property type="entry name" value="DIHYDROFOLATE REDUCTASE FAMILY PROTEIN (AFU_ORTHOLOGUE AFUA_8G06820)"/>
    <property type="match status" value="1"/>
</dbReference>
<dbReference type="Gene3D" id="3.40.430.10">
    <property type="entry name" value="Dihydrofolate Reductase, subunit A"/>
    <property type="match status" value="1"/>
</dbReference>
<reference evidence="2 3" key="1">
    <citation type="submission" date="2016-11" db="EMBL/GenBank/DDBJ databases">
        <authorList>
            <person name="Jaros S."/>
            <person name="Januszkiewicz K."/>
            <person name="Wedrychowicz H."/>
        </authorList>
    </citation>
    <scope>NUCLEOTIDE SEQUENCE [LARGE SCALE GENOMIC DNA]</scope>
    <source>
        <strain evidence="2 3">DSM 15930</strain>
    </source>
</reference>
<evidence type="ECO:0000313" key="3">
    <source>
        <dbReference type="Proteomes" id="UP000184038"/>
    </source>
</evidence>
<dbReference type="InterPro" id="IPR050765">
    <property type="entry name" value="Riboflavin_Biosynth_HTPR"/>
</dbReference>
<feature type="domain" description="Bacterial bifunctional deaminase-reductase C-terminal" evidence="1">
    <location>
        <begin position="4"/>
        <end position="165"/>
    </location>
</feature>
<dbReference type="PANTHER" id="PTHR38011:SF11">
    <property type="entry name" value="2,5-DIAMINO-6-RIBOSYLAMINO-4(3H)-PYRIMIDINONE 5'-PHOSPHATE REDUCTASE"/>
    <property type="match status" value="1"/>
</dbReference>
<protein>
    <submittedName>
        <fullName evidence="2">Dihydrofolate reductase</fullName>
    </submittedName>
</protein>
<dbReference type="Proteomes" id="UP000184038">
    <property type="component" value="Unassembled WGS sequence"/>
</dbReference>
<accession>A0A1M7NL66</accession>
<dbReference type="OrthoDB" id="195113at2"/>
<dbReference type="RefSeq" id="WP_073291871.1">
    <property type="nucleotide sequence ID" value="NZ_FRCP01000032.1"/>
</dbReference>
<dbReference type="GO" id="GO:0009231">
    <property type="term" value="P:riboflavin biosynthetic process"/>
    <property type="evidence" value="ECO:0007669"/>
    <property type="project" value="InterPro"/>
</dbReference>
<gene>
    <name evidence="2" type="ORF">SAMN02746066_04590</name>
</gene>
<evidence type="ECO:0000259" key="1">
    <source>
        <dbReference type="Pfam" id="PF01872"/>
    </source>
</evidence>
<dbReference type="SUPFAM" id="SSF53597">
    <property type="entry name" value="Dihydrofolate reductase-like"/>
    <property type="match status" value="1"/>
</dbReference>
<name>A0A1M7NL66_9FIRM</name>
<keyword evidence="3" id="KW-1185">Reference proteome</keyword>
<dbReference type="EMBL" id="FRCP01000032">
    <property type="protein sequence ID" value="SHN04590.1"/>
    <property type="molecule type" value="Genomic_DNA"/>
</dbReference>
<dbReference type="InterPro" id="IPR024072">
    <property type="entry name" value="DHFR-like_dom_sf"/>
</dbReference>
<evidence type="ECO:0000313" key="2">
    <source>
        <dbReference type="EMBL" id="SHN04590.1"/>
    </source>
</evidence>
<proteinExistence type="predicted"/>
<sequence>MEQRKLVLYIASSLDGYIATNEHNLDWLFSIDGEGDNGYSKFYDTIDTILIGRITYDWIIEHENGRFPYQGKECYVFSKTKKEDNEHVTFIDKNIVQFLQDLKNKNGKNIWLVGGGELLSTFIKEKLVDEIIINIAPTLLGKGIPLFKNNDFQTSLTLKNINRFNQFVELSYEVVR</sequence>
<organism evidence="2 3">
    <name type="scientific">Anaerosporobacter mobilis DSM 15930</name>
    <dbReference type="NCBI Taxonomy" id="1120996"/>
    <lineage>
        <taxon>Bacteria</taxon>
        <taxon>Bacillati</taxon>
        <taxon>Bacillota</taxon>
        <taxon>Clostridia</taxon>
        <taxon>Lachnospirales</taxon>
        <taxon>Lachnospiraceae</taxon>
        <taxon>Anaerosporobacter</taxon>
    </lineage>
</organism>